<accession>A0ABT8G8I0</accession>
<proteinExistence type="predicted"/>
<dbReference type="Pfam" id="PF04480">
    <property type="entry name" value="DUF559"/>
    <property type="match status" value="1"/>
</dbReference>
<evidence type="ECO:0000259" key="1">
    <source>
        <dbReference type="Pfam" id="PF04480"/>
    </source>
</evidence>
<dbReference type="SUPFAM" id="SSF52980">
    <property type="entry name" value="Restriction endonuclease-like"/>
    <property type="match status" value="1"/>
</dbReference>
<organism evidence="2 3">
    <name type="scientific">Demequina litoralis</name>
    <dbReference type="NCBI Taxonomy" id="3051660"/>
    <lineage>
        <taxon>Bacteria</taxon>
        <taxon>Bacillati</taxon>
        <taxon>Actinomycetota</taxon>
        <taxon>Actinomycetes</taxon>
        <taxon>Micrococcales</taxon>
        <taxon>Demequinaceae</taxon>
        <taxon>Demequina</taxon>
    </lineage>
</organism>
<comment type="caution">
    <text evidence="2">The sequence shown here is derived from an EMBL/GenBank/DDBJ whole genome shotgun (WGS) entry which is preliminary data.</text>
</comment>
<evidence type="ECO:0000313" key="2">
    <source>
        <dbReference type="EMBL" id="MDN4475453.1"/>
    </source>
</evidence>
<dbReference type="Gene3D" id="3.40.960.10">
    <property type="entry name" value="VSR Endonuclease"/>
    <property type="match status" value="1"/>
</dbReference>
<feature type="domain" description="DUF559" evidence="1">
    <location>
        <begin position="193"/>
        <end position="273"/>
    </location>
</feature>
<dbReference type="EMBL" id="JAUHPW010000004">
    <property type="protein sequence ID" value="MDN4475453.1"/>
    <property type="molecule type" value="Genomic_DNA"/>
</dbReference>
<keyword evidence="3" id="KW-1185">Reference proteome</keyword>
<gene>
    <name evidence="2" type="ORF">QQX09_06250</name>
</gene>
<sequence>MDPVTALNSLGRAARLGELKEAGVASRALGRAVATQRIVRPLYGCYALPNATRADILRAAYRAELCCTSLCEALKLPVIERDGAIHLVVPRDRGRRVDDRRPRKGVVLHRHGEEVVSDEARVAVALDMLGVCADRMQQLVAIDAALNQRLMTIGDLAAFEITDEARLQWLRDHADPAADSLLETITRVGLVDEGWRVRSQVPIADAGRVDLLVEDKVVVQTDGREHHDNPVAFVEDRRRDRACVAAGYRVLRFTYDDVMSAMPRVIRDVRAALAY</sequence>
<dbReference type="RefSeq" id="WP_301132426.1">
    <property type="nucleotide sequence ID" value="NZ_JAUHPW010000004.1"/>
</dbReference>
<protein>
    <submittedName>
        <fullName evidence="2">DUF559 domain-containing protein</fullName>
    </submittedName>
</protein>
<name>A0ABT8G8I0_9MICO</name>
<dbReference type="InterPro" id="IPR007569">
    <property type="entry name" value="DUF559"/>
</dbReference>
<reference evidence="2" key="1">
    <citation type="submission" date="2023-06" db="EMBL/GenBank/DDBJ databases">
        <title>Sysu t00192.</title>
        <authorList>
            <person name="Gao L."/>
            <person name="Fang B.-Z."/>
            <person name="Li W.-J."/>
        </authorList>
    </citation>
    <scope>NUCLEOTIDE SEQUENCE</scope>
    <source>
        <strain evidence="2">SYSU T00192</strain>
    </source>
</reference>
<dbReference type="Proteomes" id="UP001172728">
    <property type="component" value="Unassembled WGS sequence"/>
</dbReference>
<evidence type="ECO:0000313" key="3">
    <source>
        <dbReference type="Proteomes" id="UP001172728"/>
    </source>
</evidence>
<dbReference type="InterPro" id="IPR011335">
    <property type="entry name" value="Restrct_endonuc-II-like"/>
</dbReference>